<keyword evidence="1" id="KW-0805">Transcription regulation</keyword>
<evidence type="ECO:0000256" key="2">
    <source>
        <dbReference type="ARBA" id="ARBA00023125"/>
    </source>
</evidence>
<evidence type="ECO:0000259" key="4">
    <source>
        <dbReference type="PROSITE" id="PS50949"/>
    </source>
</evidence>
<proteinExistence type="predicted"/>
<dbReference type="InterPro" id="IPR036390">
    <property type="entry name" value="WH_DNA-bd_sf"/>
</dbReference>
<keyword evidence="3" id="KW-0804">Transcription</keyword>
<dbReference type="RefSeq" id="WP_245731611.1">
    <property type="nucleotide sequence ID" value="NZ_FOCI01000029.1"/>
</dbReference>
<dbReference type="InterPro" id="IPR008920">
    <property type="entry name" value="TF_FadR/GntR_C"/>
</dbReference>
<dbReference type="Pfam" id="PF07729">
    <property type="entry name" value="FCD"/>
    <property type="match status" value="1"/>
</dbReference>
<dbReference type="SMART" id="SM00345">
    <property type="entry name" value="HTH_GNTR"/>
    <property type="match status" value="1"/>
</dbReference>
<keyword evidence="6" id="KW-1185">Reference proteome</keyword>
<dbReference type="PANTHER" id="PTHR43537">
    <property type="entry name" value="TRANSCRIPTIONAL REGULATOR, GNTR FAMILY"/>
    <property type="match status" value="1"/>
</dbReference>
<dbReference type="GO" id="GO:0003700">
    <property type="term" value="F:DNA-binding transcription factor activity"/>
    <property type="evidence" value="ECO:0007669"/>
    <property type="project" value="InterPro"/>
</dbReference>
<dbReference type="GO" id="GO:0003677">
    <property type="term" value="F:DNA binding"/>
    <property type="evidence" value="ECO:0007669"/>
    <property type="project" value="UniProtKB-KW"/>
</dbReference>
<accession>A0A1H8IVI5</accession>
<name>A0A1H8IVI5_9RHOB</name>
<dbReference type="InterPro" id="IPR000524">
    <property type="entry name" value="Tscrpt_reg_HTH_GntR"/>
</dbReference>
<dbReference type="AlphaFoldDB" id="A0A1H8IVI5"/>
<dbReference type="PROSITE" id="PS50949">
    <property type="entry name" value="HTH_GNTR"/>
    <property type="match status" value="1"/>
</dbReference>
<dbReference type="InterPro" id="IPR011711">
    <property type="entry name" value="GntR_C"/>
</dbReference>
<evidence type="ECO:0000256" key="3">
    <source>
        <dbReference type="ARBA" id="ARBA00023163"/>
    </source>
</evidence>
<evidence type="ECO:0000313" key="5">
    <source>
        <dbReference type="EMBL" id="SEN72482.1"/>
    </source>
</evidence>
<dbReference type="CDD" id="cd07377">
    <property type="entry name" value="WHTH_GntR"/>
    <property type="match status" value="1"/>
</dbReference>
<dbReference type="Proteomes" id="UP000199585">
    <property type="component" value="Unassembled WGS sequence"/>
</dbReference>
<sequence>MALAEGRRTGIHEDAQTLSEQAYDLLRRDILQGAYIPGDKLLLDAASDKYGIGINPIREALNRLSSEGLVERKTQRGFFVSRLSIDDLEELVKARIWLETRALSESVAHANEAWEDRLVLSYHRLARTNRTIDSEGGFGVNQIWEDRHRDFHMALIENCQSSWLIGFCATMLDQSVRYRNLSVNANHKRRGDAQAEHQDIVNAVLDHDVQKAAELLENHYLQTLEGIRKIVSGQ</sequence>
<dbReference type="SUPFAM" id="SSF46785">
    <property type="entry name" value="Winged helix' DNA-binding domain"/>
    <property type="match status" value="1"/>
</dbReference>
<dbReference type="Pfam" id="PF00392">
    <property type="entry name" value="GntR"/>
    <property type="match status" value="1"/>
</dbReference>
<dbReference type="STRING" id="245187.SAMN04488003_12918"/>
<dbReference type="Gene3D" id="1.20.120.530">
    <property type="entry name" value="GntR ligand-binding domain-like"/>
    <property type="match status" value="1"/>
</dbReference>
<organism evidence="5 6">
    <name type="scientific">Loktanella fryxellensis</name>
    <dbReference type="NCBI Taxonomy" id="245187"/>
    <lineage>
        <taxon>Bacteria</taxon>
        <taxon>Pseudomonadati</taxon>
        <taxon>Pseudomonadota</taxon>
        <taxon>Alphaproteobacteria</taxon>
        <taxon>Rhodobacterales</taxon>
        <taxon>Roseobacteraceae</taxon>
        <taxon>Loktanella</taxon>
    </lineage>
</organism>
<dbReference type="EMBL" id="FOCI01000029">
    <property type="protein sequence ID" value="SEN72482.1"/>
    <property type="molecule type" value="Genomic_DNA"/>
</dbReference>
<evidence type="ECO:0000256" key="1">
    <source>
        <dbReference type="ARBA" id="ARBA00023015"/>
    </source>
</evidence>
<dbReference type="Gene3D" id="1.10.10.10">
    <property type="entry name" value="Winged helix-like DNA-binding domain superfamily/Winged helix DNA-binding domain"/>
    <property type="match status" value="1"/>
</dbReference>
<dbReference type="SMART" id="SM00895">
    <property type="entry name" value="FCD"/>
    <property type="match status" value="1"/>
</dbReference>
<dbReference type="SUPFAM" id="SSF48008">
    <property type="entry name" value="GntR ligand-binding domain-like"/>
    <property type="match status" value="1"/>
</dbReference>
<feature type="domain" description="HTH gntR-type" evidence="4">
    <location>
        <begin position="16"/>
        <end position="83"/>
    </location>
</feature>
<keyword evidence="2" id="KW-0238">DNA-binding</keyword>
<dbReference type="PANTHER" id="PTHR43537:SF20">
    <property type="entry name" value="HTH-TYPE TRANSCRIPTIONAL REPRESSOR GLAR"/>
    <property type="match status" value="1"/>
</dbReference>
<dbReference type="InterPro" id="IPR036388">
    <property type="entry name" value="WH-like_DNA-bd_sf"/>
</dbReference>
<reference evidence="5 6" key="1">
    <citation type="submission" date="2016-10" db="EMBL/GenBank/DDBJ databases">
        <authorList>
            <person name="de Groot N.N."/>
        </authorList>
    </citation>
    <scope>NUCLEOTIDE SEQUENCE [LARGE SCALE GENOMIC DNA]</scope>
    <source>
        <strain evidence="5 6">DSM 16213</strain>
    </source>
</reference>
<gene>
    <name evidence="5" type="ORF">SAMN04488003_12918</name>
</gene>
<protein>
    <submittedName>
        <fullName evidence="5">Transcriptional regulator, GntR family</fullName>
    </submittedName>
</protein>
<evidence type="ECO:0000313" key="6">
    <source>
        <dbReference type="Proteomes" id="UP000199585"/>
    </source>
</evidence>